<sequence length="54" mass="6136">VCRRTHTGPVLQPRRARKPRPRWAGGHPQAENCSPGGPRKPLDRWAGRPRQPHV</sequence>
<feature type="non-terminal residue" evidence="2">
    <location>
        <position position="1"/>
    </location>
</feature>
<dbReference type="EMBL" id="JANPWB010000015">
    <property type="protein sequence ID" value="KAJ1088207.1"/>
    <property type="molecule type" value="Genomic_DNA"/>
</dbReference>
<evidence type="ECO:0000313" key="2">
    <source>
        <dbReference type="EMBL" id="KAJ1088207.1"/>
    </source>
</evidence>
<accession>A0AAV7LB23</accession>
<evidence type="ECO:0000256" key="1">
    <source>
        <dbReference type="SAM" id="MobiDB-lite"/>
    </source>
</evidence>
<name>A0AAV7LB23_PLEWA</name>
<comment type="caution">
    <text evidence="2">The sequence shown here is derived from an EMBL/GenBank/DDBJ whole genome shotgun (WGS) entry which is preliminary data.</text>
</comment>
<evidence type="ECO:0000313" key="3">
    <source>
        <dbReference type="Proteomes" id="UP001066276"/>
    </source>
</evidence>
<protein>
    <submittedName>
        <fullName evidence="2">Uncharacterized protein</fullName>
    </submittedName>
</protein>
<keyword evidence="3" id="KW-1185">Reference proteome</keyword>
<organism evidence="2 3">
    <name type="scientific">Pleurodeles waltl</name>
    <name type="common">Iberian ribbed newt</name>
    <dbReference type="NCBI Taxonomy" id="8319"/>
    <lineage>
        <taxon>Eukaryota</taxon>
        <taxon>Metazoa</taxon>
        <taxon>Chordata</taxon>
        <taxon>Craniata</taxon>
        <taxon>Vertebrata</taxon>
        <taxon>Euteleostomi</taxon>
        <taxon>Amphibia</taxon>
        <taxon>Batrachia</taxon>
        <taxon>Caudata</taxon>
        <taxon>Salamandroidea</taxon>
        <taxon>Salamandridae</taxon>
        <taxon>Pleurodelinae</taxon>
        <taxon>Pleurodeles</taxon>
    </lineage>
</organism>
<gene>
    <name evidence="2" type="ORF">NDU88_001366</name>
</gene>
<proteinExistence type="predicted"/>
<feature type="non-terminal residue" evidence="2">
    <location>
        <position position="54"/>
    </location>
</feature>
<feature type="region of interest" description="Disordered" evidence="1">
    <location>
        <begin position="1"/>
        <end position="54"/>
    </location>
</feature>
<reference evidence="2" key="1">
    <citation type="journal article" date="2022" name="bioRxiv">
        <title>Sequencing and chromosome-scale assembly of the giantPleurodeles waltlgenome.</title>
        <authorList>
            <person name="Brown T."/>
            <person name="Elewa A."/>
            <person name="Iarovenko S."/>
            <person name="Subramanian E."/>
            <person name="Araus A.J."/>
            <person name="Petzold A."/>
            <person name="Susuki M."/>
            <person name="Suzuki K.-i.T."/>
            <person name="Hayashi T."/>
            <person name="Toyoda A."/>
            <person name="Oliveira C."/>
            <person name="Osipova E."/>
            <person name="Leigh N.D."/>
            <person name="Simon A."/>
            <person name="Yun M.H."/>
        </authorList>
    </citation>
    <scope>NUCLEOTIDE SEQUENCE</scope>
    <source>
        <strain evidence="2">20211129_DDA</strain>
        <tissue evidence="2">Liver</tissue>
    </source>
</reference>
<dbReference type="AlphaFoldDB" id="A0AAV7LB23"/>
<dbReference type="Proteomes" id="UP001066276">
    <property type="component" value="Chromosome 11"/>
</dbReference>